<gene>
    <name evidence="3" type="ORF">BDY21DRAFT_284527</name>
</gene>
<feature type="domain" description="HNH nuclease" evidence="2">
    <location>
        <begin position="190"/>
        <end position="287"/>
    </location>
</feature>
<name>A0A6A6P2N9_9PEZI</name>
<evidence type="ECO:0000259" key="2">
    <source>
        <dbReference type="Pfam" id="PF13391"/>
    </source>
</evidence>
<protein>
    <recommendedName>
        <fullName evidence="2">HNH nuclease domain-containing protein</fullName>
    </recommendedName>
</protein>
<keyword evidence="4" id="KW-1185">Reference proteome</keyword>
<evidence type="ECO:0000256" key="1">
    <source>
        <dbReference type="SAM" id="MobiDB-lite"/>
    </source>
</evidence>
<feature type="region of interest" description="Disordered" evidence="1">
    <location>
        <begin position="133"/>
        <end position="157"/>
    </location>
</feature>
<sequence length="393" mass="44508">MALPLHRHQSSLEGLINFSTEPPLEAGRRAKARRRFYQIVNHFEPIDNDNSSNNNNEYNRPRLVRLTYEYARSEESKDNVLRAFFQSMLLPINSDEDIDFTDKNLEDEVHSTLIGFADYLVDNFFLPLKASTRKTPQPSPIHHSAVQGAQGGTQEFTGTPARISALRGSCLIRDRHRCVVTRIFNAAEAENRTISRGSSAQDDDGNSLIEESRFEDLEVAHILPHSLMKVAADSESENAKQATRTILNMFDNGVVYLIEGTEIDRPRNAITLTPTYHRRFSDFRIFFTPTADQQSHTYRIDSFLPPSILQGSLPVTRTLYLTETRTIDPPSPQLLAIHRAIAHILHLSAAGKYIDKILQDIEKHSIRADGSTELGRLLNLGLRGWLKDTVDVY</sequence>
<dbReference type="InterPro" id="IPR003615">
    <property type="entry name" value="HNH_nuc"/>
</dbReference>
<dbReference type="Proteomes" id="UP000799766">
    <property type="component" value="Unassembled WGS sequence"/>
</dbReference>
<organism evidence="3 4">
    <name type="scientific">Lineolata rhizophorae</name>
    <dbReference type="NCBI Taxonomy" id="578093"/>
    <lineage>
        <taxon>Eukaryota</taxon>
        <taxon>Fungi</taxon>
        <taxon>Dikarya</taxon>
        <taxon>Ascomycota</taxon>
        <taxon>Pezizomycotina</taxon>
        <taxon>Dothideomycetes</taxon>
        <taxon>Dothideomycetes incertae sedis</taxon>
        <taxon>Lineolatales</taxon>
        <taxon>Lineolataceae</taxon>
        <taxon>Lineolata</taxon>
    </lineage>
</organism>
<evidence type="ECO:0000313" key="4">
    <source>
        <dbReference type="Proteomes" id="UP000799766"/>
    </source>
</evidence>
<proteinExistence type="predicted"/>
<dbReference type="OrthoDB" id="2104739at2759"/>
<dbReference type="Pfam" id="PF13391">
    <property type="entry name" value="HNH_2"/>
    <property type="match status" value="1"/>
</dbReference>
<evidence type="ECO:0000313" key="3">
    <source>
        <dbReference type="EMBL" id="KAF2458290.1"/>
    </source>
</evidence>
<dbReference type="AlphaFoldDB" id="A0A6A6P2N9"/>
<accession>A0A6A6P2N9</accession>
<dbReference type="EMBL" id="MU001678">
    <property type="protein sequence ID" value="KAF2458290.1"/>
    <property type="molecule type" value="Genomic_DNA"/>
</dbReference>
<reference evidence="3" key="1">
    <citation type="journal article" date="2020" name="Stud. Mycol.">
        <title>101 Dothideomycetes genomes: a test case for predicting lifestyles and emergence of pathogens.</title>
        <authorList>
            <person name="Haridas S."/>
            <person name="Albert R."/>
            <person name="Binder M."/>
            <person name="Bloem J."/>
            <person name="Labutti K."/>
            <person name="Salamov A."/>
            <person name="Andreopoulos B."/>
            <person name="Baker S."/>
            <person name="Barry K."/>
            <person name="Bills G."/>
            <person name="Bluhm B."/>
            <person name="Cannon C."/>
            <person name="Castanera R."/>
            <person name="Culley D."/>
            <person name="Daum C."/>
            <person name="Ezra D."/>
            <person name="Gonzalez J."/>
            <person name="Henrissat B."/>
            <person name="Kuo A."/>
            <person name="Liang C."/>
            <person name="Lipzen A."/>
            <person name="Lutzoni F."/>
            <person name="Magnuson J."/>
            <person name="Mondo S."/>
            <person name="Nolan M."/>
            <person name="Ohm R."/>
            <person name="Pangilinan J."/>
            <person name="Park H.-J."/>
            <person name="Ramirez L."/>
            <person name="Alfaro M."/>
            <person name="Sun H."/>
            <person name="Tritt A."/>
            <person name="Yoshinaga Y."/>
            <person name="Zwiers L.-H."/>
            <person name="Turgeon B."/>
            <person name="Goodwin S."/>
            <person name="Spatafora J."/>
            <person name="Crous P."/>
            <person name="Grigoriev I."/>
        </authorList>
    </citation>
    <scope>NUCLEOTIDE SEQUENCE</scope>
    <source>
        <strain evidence="3">ATCC 16933</strain>
    </source>
</reference>